<feature type="transmembrane region" description="Helical" evidence="1">
    <location>
        <begin position="500"/>
        <end position="522"/>
    </location>
</feature>
<feature type="transmembrane region" description="Helical" evidence="1">
    <location>
        <begin position="542"/>
        <end position="562"/>
    </location>
</feature>
<dbReference type="InterPro" id="IPR050491">
    <property type="entry name" value="AmpC-like"/>
</dbReference>
<evidence type="ECO:0000259" key="3">
    <source>
        <dbReference type="Pfam" id="PF00144"/>
    </source>
</evidence>
<evidence type="ECO:0000313" key="4">
    <source>
        <dbReference type="EMBL" id="PWK39795.1"/>
    </source>
</evidence>
<keyword evidence="1" id="KW-0472">Membrane</keyword>
<feature type="signal peptide" evidence="2">
    <location>
        <begin position="1"/>
        <end position="30"/>
    </location>
</feature>
<keyword evidence="1" id="KW-0812">Transmembrane</keyword>
<protein>
    <submittedName>
        <fullName evidence="4">CubicO group peptidase (Beta-lactamase class C family)</fullName>
    </submittedName>
</protein>
<sequence length="639" mass="68181">MRALTRRTLLSLLVGCAAVPAAAPAQPAGAAPAGCPPATQAAVAAFFDGALPGRLTADRVPGAVVSVAAGGATAFAKGYGMADTERAVPFDASRSLVRIASISKLFTWTAVMQQVEAGRLDLDADVNRYLTGFRVPDTYDRPVTLRHLMSHTAGFEDFITGTGAREAADVPPLGRYLADHMPARIRPPGEISAYSNFGAALAGHIVSEVSGEPYDRYLQRHLLDPLGMTHSTAAEPVPAAMAADLARSYDTDLTPPKVYPFTFDRMPPDGSVTTTAADMAHFMNAHLHEGRLGAGRILTPQTTARMHQRSFTADPRVDGYAHGFKQRTVNGHRVLMHDGGWEGFTSIMMLVPACDLGLFISMNSLTGGSPDMQGLLDSFFDRFAPEHAVADGQEPAADRATVGTARPAEPLAGFYKPARHNATSFEKITTLLSPSRLAIDDSGAVTFRQKTWTPQSDGRYQAADGDRLVFLAGTDGRRYVATDGSAAEAMSRAETLPVNLAVLLIFILPVLGAPALPIVRLVRRIRHRPAKTTPAWRLARRLAVTAAVLGVVFLAGLVIILLTRSGEFLFHVPLSFRLLLGVPVLALTAAVAATGLTVTGWRGSGAGVAARVHQVTLLAGMVALTWFLWQWNLLGWQGM</sequence>
<feature type="transmembrane region" description="Helical" evidence="1">
    <location>
        <begin position="608"/>
        <end position="629"/>
    </location>
</feature>
<dbReference type="OrthoDB" id="4281716at2"/>
<feature type="chain" id="PRO_5016377066" evidence="2">
    <location>
        <begin position="31"/>
        <end position="639"/>
    </location>
</feature>
<feature type="domain" description="Beta-lactamase-related" evidence="3">
    <location>
        <begin position="54"/>
        <end position="368"/>
    </location>
</feature>
<dbReference type="Gene3D" id="3.40.710.10">
    <property type="entry name" value="DD-peptidase/beta-lactamase superfamily"/>
    <property type="match status" value="1"/>
</dbReference>
<dbReference type="Proteomes" id="UP000245697">
    <property type="component" value="Unassembled WGS sequence"/>
</dbReference>
<dbReference type="PROSITE" id="PS51318">
    <property type="entry name" value="TAT"/>
    <property type="match status" value="1"/>
</dbReference>
<comment type="caution">
    <text evidence="4">The sequence shown here is derived from an EMBL/GenBank/DDBJ whole genome shotgun (WGS) entry which is preliminary data.</text>
</comment>
<dbReference type="InterPro" id="IPR001466">
    <property type="entry name" value="Beta-lactam-related"/>
</dbReference>
<dbReference type="PANTHER" id="PTHR46825:SF9">
    <property type="entry name" value="BETA-LACTAMASE-RELATED DOMAIN-CONTAINING PROTEIN"/>
    <property type="match status" value="1"/>
</dbReference>
<dbReference type="PANTHER" id="PTHR46825">
    <property type="entry name" value="D-ALANYL-D-ALANINE-CARBOXYPEPTIDASE/ENDOPEPTIDASE AMPH"/>
    <property type="match status" value="1"/>
</dbReference>
<dbReference type="InterPro" id="IPR006311">
    <property type="entry name" value="TAT_signal"/>
</dbReference>
<dbReference type="InterPro" id="IPR012338">
    <property type="entry name" value="Beta-lactam/transpept-like"/>
</dbReference>
<evidence type="ECO:0000256" key="2">
    <source>
        <dbReference type="SAM" id="SignalP"/>
    </source>
</evidence>
<dbReference type="RefSeq" id="WP_109600397.1">
    <property type="nucleotide sequence ID" value="NZ_BONA01000076.1"/>
</dbReference>
<accession>A0A316F6V1</accession>
<keyword evidence="1" id="KW-1133">Transmembrane helix</keyword>
<dbReference type="AlphaFoldDB" id="A0A316F6V1"/>
<dbReference type="SUPFAM" id="SSF56601">
    <property type="entry name" value="beta-lactamase/transpeptidase-like"/>
    <property type="match status" value="1"/>
</dbReference>
<gene>
    <name evidence="4" type="ORF">BC793_12162</name>
</gene>
<evidence type="ECO:0000256" key="1">
    <source>
        <dbReference type="SAM" id="Phobius"/>
    </source>
</evidence>
<dbReference type="Pfam" id="PF00144">
    <property type="entry name" value="Beta-lactamase"/>
    <property type="match status" value="1"/>
</dbReference>
<keyword evidence="5" id="KW-1185">Reference proteome</keyword>
<name>A0A316F6V1_9ACTN</name>
<proteinExistence type="predicted"/>
<dbReference type="EMBL" id="QGGR01000021">
    <property type="protein sequence ID" value="PWK39795.1"/>
    <property type="molecule type" value="Genomic_DNA"/>
</dbReference>
<feature type="transmembrane region" description="Helical" evidence="1">
    <location>
        <begin position="574"/>
        <end position="596"/>
    </location>
</feature>
<reference evidence="4 5" key="1">
    <citation type="submission" date="2018-05" db="EMBL/GenBank/DDBJ databases">
        <title>Genomic Encyclopedia of Archaeal and Bacterial Type Strains, Phase II (KMG-II): from individual species to whole genera.</title>
        <authorList>
            <person name="Goeker M."/>
        </authorList>
    </citation>
    <scope>NUCLEOTIDE SEQUENCE [LARGE SCALE GENOMIC DNA]</scope>
    <source>
        <strain evidence="4 5">DSM 45184</strain>
    </source>
</reference>
<organism evidence="4 5">
    <name type="scientific">Actinoplanes xinjiangensis</name>
    <dbReference type="NCBI Taxonomy" id="512350"/>
    <lineage>
        <taxon>Bacteria</taxon>
        <taxon>Bacillati</taxon>
        <taxon>Actinomycetota</taxon>
        <taxon>Actinomycetes</taxon>
        <taxon>Micromonosporales</taxon>
        <taxon>Micromonosporaceae</taxon>
        <taxon>Actinoplanes</taxon>
    </lineage>
</organism>
<evidence type="ECO:0000313" key="5">
    <source>
        <dbReference type="Proteomes" id="UP000245697"/>
    </source>
</evidence>
<keyword evidence="2" id="KW-0732">Signal</keyword>